<dbReference type="PROSITE" id="PS50914">
    <property type="entry name" value="BON"/>
    <property type="match status" value="5"/>
</dbReference>
<dbReference type="PANTHER" id="PTHR34606">
    <property type="entry name" value="BON DOMAIN-CONTAINING PROTEIN"/>
    <property type="match status" value="1"/>
</dbReference>
<feature type="domain" description="BON" evidence="2">
    <location>
        <begin position="87"/>
        <end position="155"/>
    </location>
</feature>
<name>A0ABP8J6C6_9BACT</name>
<evidence type="ECO:0000313" key="4">
    <source>
        <dbReference type="Proteomes" id="UP001500454"/>
    </source>
</evidence>
<dbReference type="Pfam" id="PF04972">
    <property type="entry name" value="BON"/>
    <property type="match status" value="6"/>
</dbReference>
<protein>
    <recommendedName>
        <fullName evidence="2">BON domain-containing protein</fullName>
    </recommendedName>
</protein>
<feature type="domain" description="BON" evidence="2">
    <location>
        <begin position="245"/>
        <end position="313"/>
    </location>
</feature>
<dbReference type="EMBL" id="BAABHA010000010">
    <property type="protein sequence ID" value="GAA4385884.1"/>
    <property type="molecule type" value="Genomic_DNA"/>
</dbReference>
<dbReference type="InterPro" id="IPR014004">
    <property type="entry name" value="Transpt-assoc_nodulatn_dom_bac"/>
</dbReference>
<evidence type="ECO:0000256" key="1">
    <source>
        <dbReference type="SAM" id="MobiDB-lite"/>
    </source>
</evidence>
<feature type="domain" description="BON" evidence="2">
    <location>
        <begin position="15"/>
        <end position="83"/>
    </location>
</feature>
<dbReference type="InterPro" id="IPR007055">
    <property type="entry name" value="BON_dom"/>
</dbReference>
<feature type="domain" description="BON" evidence="2">
    <location>
        <begin position="410"/>
        <end position="477"/>
    </location>
</feature>
<dbReference type="InterPro" id="IPR051686">
    <property type="entry name" value="Lipoprotein_DolP"/>
</dbReference>
<evidence type="ECO:0000313" key="3">
    <source>
        <dbReference type="EMBL" id="GAA4385884.1"/>
    </source>
</evidence>
<dbReference type="RefSeq" id="WP_345225519.1">
    <property type="nucleotide sequence ID" value="NZ_BAABHA010000010.1"/>
</dbReference>
<evidence type="ECO:0000259" key="2">
    <source>
        <dbReference type="PROSITE" id="PS50914"/>
    </source>
</evidence>
<feature type="region of interest" description="Disordered" evidence="1">
    <location>
        <begin position="463"/>
        <end position="482"/>
    </location>
</feature>
<dbReference type="Gene3D" id="3.30.1340.30">
    <property type="match status" value="4"/>
</dbReference>
<dbReference type="SMART" id="SM00749">
    <property type="entry name" value="BON"/>
    <property type="match status" value="6"/>
</dbReference>
<dbReference type="Proteomes" id="UP001500454">
    <property type="component" value="Unassembled WGS sequence"/>
</dbReference>
<reference evidence="4" key="1">
    <citation type="journal article" date="2019" name="Int. J. Syst. Evol. Microbiol.">
        <title>The Global Catalogue of Microorganisms (GCM) 10K type strain sequencing project: providing services to taxonomists for standard genome sequencing and annotation.</title>
        <authorList>
            <consortium name="The Broad Institute Genomics Platform"/>
            <consortium name="The Broad Institute Genome Sequencing Center for Infectious Disease"/>
            <person name="Wu L."/>
            <person name="Ma J."/>
        </authorList>
    </citation>
    <scope>NUCLEOTIDE SEQUENCE [LARGE SCALE GENOMIC DNA]</scope>
    <source>
        <strain evidence="4">JCM 17924</strain>
    </source>
</reference>
<accession>A0ABP8J6C6</accession>
<dbReference type="PANTHER" id="PTHR34606:SF15">
    <property type="entry name" value="BON DOMAIN-CONTAINING PROTEIN"/>
    <property type="match status" value="1"/>
</dbReference>
<feature type="domain" description="BON" evidence="2">
    <location>
        <begin position="318"/>
        <end position="386"/>
    </location>
</feature>
<sequence>METLNTPTTAEERLADSDITAAVEQLFRLRKGVGANHIQVATQAGVVLLTGFTENLLARERAADIALAVRGVCGVVNQLEVKPPDVPDARLQHDVNQALQHDPAVCHYPVSCRVHSGTVTALGTLQTWAEKRLVLNVLKGVRGVRSVADRLTFRGSEIDNTDDEITAQIRAFLDWSIRVNSALVEISTRDKVVHVSGTVGTAAEKEYVVETAYTAGATRVDAHNLLVAAWALSPELRRNKYAPRTDAAVAKAVHDVLRHDPRLTGFAPAVLVKNGVVTLTGSVGNLRAKRSAEQDARGVVGVWEVENQLLVPGQAPEHAASIRQHLQEALARDPYVGHYTFSPEVQNGEVQLLGTVRTHFEQQHAEEVATGIDGVTRLENRVQVQPSNSPFAPQNFPLTGGYESTPQTVPDSTLEQRIRNHFFWCPTLHAQEIQVAVERGRATLTGTVDTWLDRKKAARDAREAGARDVNNHLRVATPGPLE</sequence>
<keyword evidence="4" id="KW-1185">Reference proteome</keyword>
<organism evidence="3 4">
    <name type="scientific">Hymenobacter koreensis</name>
    <dbReference type="NCBI Taxonomy" id="1084523"/>
    <lineage>
        <taxon>Bacteria</taxon>
        <taxon>Pseudomonadati</taxon>
        <taxon>Bacteroidota</taxon>
        <taxon>Cytophagia</taxon>
        <taxon>Cytophagales</taxon>
        <taxon>Hymenobacteraceae</taxon>
        <taxon>Hymenobacter</taxon>
    </lineage>
</organism>
<proteinExistence type="predicted"/>
<dbReference type="Gene3D" id="3.40.1520.20">
    <property type="match status" value="1"/>
</dbReference>
<gene>
    <name evidence="3" type="ORF">GCM10023186_29780</name>
</gene>
<comment type="caution">
    <text evidence="3">The sequence shown here is derived from an EMBL/GenBank/DDBJ whole genome shotgun (WGS) entry which is preliminary data.</text>
</comment>